<proteinExistence type="predicted"/>
<keyword evidence="4" id="KW-0547">Nucleotide-binding</keyword>
<dbReference type="Pfam" id="PF13581">
    <property type="entry name" value="HATPase_c_2"/>
    <property type="match status" value="1"/>
</dbReference>
<evidence type="ECO:0000256" key="1">
    <source>
        <dbReference type="ARBA" id="ARBA00022527"/>
    </source>
</evidence>
<keyword evidence="4" id="KW-0067">ATP-binding</keyword>
<name>A0ABW8M4Z1_9ACTN</name>
<feature type="domain" description="Histidine kinase/HSP90-like ATPase" evidence="3">
    <location>
        <begin position="10"/>
        <end position="121"/>
    </location>
</feature>
<keyword evidence="5" id="KW-1185">Reference proteome</keyword>
<comment type="caution">
    <text evidence="4">The sequence shown here is derived from an EMBL/GenBank/DDBJ whole genome shotgun (WGS) entry which is preliminary data.</text>
</comment>
<dbReference type="GO" id="GO:0005524">
    <property type="term" value="F:ATP binding"/>
    <property type="evidence" value="ECO:0007669"/>
    <property type="project" value="UniProtKB-KW"/>
</dbReference>
<dbReference type="Proteomes" id="UP001620295">
    <property type="component" value="Unassembled WGS sequence"/>
</dbReference>
<dbReference type="RefSeq" id="WP_159060813.1">
    <property type="nucleotide sequence ID" value="NZ_JBJDQH010000080.1"/>
</dbReference>
<dbReference type="SUPFAM" id="SSF55874">
    <property type="entry name" value="ATPase domain of HSP90 chaperone/DNA topoisomerase II/histidine kinase"/>
    <property type="match status" value="1"/>
</dbReference>
<sequence length="167" mass="18519">METHQFSFMIPSTADAVSDARKRISEKLRRWGLPPESDELGSIELATSELITNAVKHTGQEPVLVDVHLSDGLVRIDVCDASRELPQLSLPDAVDENGRGLLIVTALAARYGVELTPTGKRCWAEFEVAPEALMTRMQPLVPLPAENHRQSTELQRDRRTSSPRGPR</sequence>
<dbReference type="InterPro" id="IPR036890">
    <property type="entry name" value="HATPase_C_sf"/>
</dbReference>
<dbReference type="CDD" id="cd16936">
    <property type="entry name" value="HATPase_RsbW-like"/>
    <property type="match status" value="1"/>
</dbReference>
<accession>A0ABW8M4Z1</accession>
<protein>
    <submittedName>
        <fullName evidence="4">ATP-binding protein</fullName>
    </submittedName>
</protein>
<gene>
    <name evidence="4" type="ORF">ACI2L5_51750</name>
</gene>
<keyword evidence="1" id="KW-0723">Serine/threonine-protein kinase</keyword>
<dbReference type="PANTHER" id="PTHR35526">
    <property type="entry name" value="ANTI-SIGMA-F FACTOR RSBW-RELATED"/>
    <property type="match status" value="1"/>
</dbReference>
<evidence type="ECO:0000313" key="4">
    <source>
        <dbReference type="EMBL" id="MFK4273263.1"/>
    </source>
</evidence>
<dbReference type="EMBL" id="JBJDQH010000080">
    <property type="protein sequence ID" value="MFK4273263.1"/>
    <property type="molecule type" value="Genomic_DNA"/>
</dbReference>
<feature type="compositionally biased region" description="Basic and acidic residues" evidence="2">
    <location>
        <begin position="146"/>
        <end position="160"/>
    </location>
</feature>
<dbReference type="InterPro" id="IPR050267">
    <property type="entry name" value="Anti-sigma-factor_SerPK"/>
</dbReference>
<dbReference type="Gene3D" id="3.30.565.10">
    <property type="entry name" value="Histidine kinase-like ATPase, C-terminal domain"/>
    <property type="match status" value="1"/>
</dbReference>
<dbReference type="PANTHER" id="PTHR35526:SF3">
    <property type="entry name" value="ANTI-SIGMA-F FACTOR RSBW"/>
    <property type="match status" value="1"/>
</dbReference>
<feature type="region of interest" description="Disordered" evidence="2">
    <location>
        <begin position="143"/>
        <end position="167"/>
    </location>
</feature>
<dbReference type="GeneID" id="89483387"/>
<evidence type="ECO:0000256" key="2">
    <source>
        <dbReference type="SAM" id="MobiDB-lite"/>
    </source>
</evidence>
<keyword evidence="1" id="KW-0808">Transferase</keyword>
<dbReference type="InterPro" id="IPR003594">
    <property type="entry name" value="HATPase_dom"/>
</dbReference>
<evidence type="ECO:0000313" key="5">
    <source>
        <dbReference type="Proteomes" id="UP001620295"/>
    </source>
</evidence>
<organism evidence="4 5">
    <name type="scientific">Streptomyces milbemycinicus</name>
    <dbReference type="NCBI Taxonomy" id="476552"/>
    <lineage>
        <taxon>Bacteria</taxon>
        <taxon>Bacillati</taxon>
        <taxon>Actinomycetota</taxon>
        <taxon>Actinomycetes</taxon>
        <taxon>Kitasatosporales</taxon>
        <taxon>Streptomycetaceae</taxon>
        <taxon>Streptomyces</taxon>
    </lineage>
</organism>
<keyword evidence="1" id="KW-0418">Kinase</keyword>
<reference evidence="4 5" key="1">
    <citation type="submission" date="2024-11" db="EMBL/GenBank/DDBJ databases">
        <title>The Natural Products Discovery Center: Release of the First 8490 Sequenced Strains for Exploring Actinobacteria Biosynthetic Diversity.</title>
        <authorList>
            <person name="Kalkreuter E."/>
            <person name="Kautsar S.A."/>
            <person name="Yang D."/>
            <person name="Bader C.D."/>
            <person name="Teijaro C.N."/>
            <person name="Fluegel L."/>
            <person name="Davis C.M."/>
            <person name="Simpson J.R."/>
            <person name="Lauterbach L."/>
            <person name="Steele A.D."/>
            <person name="Gui C."/>
            <person name="Meng S."/>
            <person name="Li G."/>
            <person name="Viehrig K."/>
            <person name="Ye F."/>
            <person name="Su P."/>
            <person name="Kiefer A.F."/>
            <person name="Nichols A."/>
            <person name="Cepeda A.J."/>
            <person name="Yan W."/>
            <person name="Fan B."/>
            <person name="Jiang Y."/>
            <person name="Adhikari A."/>
            <person name="Zheng C.-J."/>
            <person name="Schuster L."/>
            <person name="Cowan T.M."/>
            <person name="Smanski M.J."/>
            <person name="Chevrette M.G."/>
            <person name="De Carvalho L.P.S."/>
            <person name="Shen B."/>
        </authorList>
    </citation>
    <scope>NUCLEOTIDE SEQUENCE [LARGE SCALE GENOMIC DNA]</scope>
    <source>
        <strain evidence="4 5">NPDC020863</strain>
    </source>
</reference>
<evidence type="ECO:0000259" key="3">
    <source>
        <dbReference type="Pfam" id="PF13581"/>
    </source>
</evidence>